<dbReference type="PANTHER" id="PTHR14911:SF1">
    <property type="entry name" value="THUMP DOMAIN-CONTAINING PROTEIN 2"/>
    <property type="match status" value="1"/>
</dbReference>
<name>A0AAE1AAH5_9GAST</name>
<protein>
    <submittedName>
        <fullName evidence="2">Uncharacterized protein</fullName>
    </submittedName>
</protein>
<dbReference type="GO" id="GO:0030488">
    <property type="term" value="P:tRNA methylation"/>
    <property type="evidence" value="ECO:0007669"/>
    <property type="project" value="TreeGrafter"/>
</dbReference>
<sequence>KSQRINETPKPLIKADEDKFMLTDPQFKRPRLEIHESQPEDLKNTENEASGDLVRDIGLEVVNKHLGWTVQLRQPDLGGSVCVHISDDHVTVGVPLTREPLSKRNYIQELGLRAPIAWIMCTLADIKDAHYIGSDNAADQIKVAAENASSKSKKINVALADGLNMSYRDCCIDSSLFVKLLPLNQKHLMSLIPKSVL</sequence>
<reference evidence="2" key="1">
    <citation type="journal article" date="2023" name="G3 (Bethesda)">
        <title>A reference genome for the long-term kleptoplast-retaining sea slug Elysia crispata morphotype clarki.</title>
        <authorList>
            <person name="Eastman K.E."/>
            <person name="Pendleton A.L."/>
            <person name="Shaikh M.A."/>
            <person name="Suttiyut T."/>
            <person name="Ogas R."/>
            <person name="Tomko P."/>
            <person name="Gavelis G."/>
            <person name="Widhalm J.R."/>
            <person name="Wisecaver J.H."/>
        </authorList>
    </citation>
    <scope>NUCLEOTIDE SEQUENCE</scope>
    <source>
        <strain evidence="2">ECLA1</strain>
    </source>
</reference>
<feature type="region of interest" description="Disordered" evidence="1">
    <location>
        <begin position="28"/>
        <end position="49"/>
    </location>
</feature>
<dbReference type="GO" id="GO:0016423">
    <property type="term" value="F:tRNA (guanine) methyltransferase activity"/>
    <property type="evidence" value="ECO:0007669"/>
    <property type="project" value="TreeGrafter"/>
</dbReference>
<dbReference type="Proteomes" id="UP001283361">
    <property type="component" value="Unassembled WGS sequence"/>
</dbReference>
<keyword evidence="3" id="KW-1185">Reference proteome</keyword>
<evidence type="ECO:0000313" key="2">
    <source>
        <dbReference type="EMBL" id="KAK3784310.1"/>
    </source>
</evidence>
<evidence type="ECO:0000256" key="1">
    <source>
        <dbReference type="SAM" id="MobiDB-lite"/>
    </source>
</evidence>
<evidence type="ECO:0000313" key="3">
    <source>
        <dbReference type="Proteomes" id="UP001283361"/>
    </source>
</evidence>
<dbReference type="EMBL" id="JAWDGP010002287">
    <property type="protein sequence ID" value="KAK3784310.1"/>
    <property type="molecule type" value="Genomic_DNA"/>
</dbReference>
<dbReference type="PANTHER" id="PTHR14911">
    <property type="entry name" value="THUMP DOMAIN-CONTAINING"/>
    <property type="match status" value="1"/>
</dbReference>
<feature type="compositionally biased region" description="Basic and acidic residues" evidence="1">
    <location>
        <begin position="28"/>
        <end position="46"/>
    </location>
</feature>
<organism evidence="2 3">
    <name type="scientific">Elysia crispata</name>
    <name type="common">lettuce slug</name>
    <dbReference type="NCBI Taxonomy" id="231223"/>
    <lineage>
        <taxon>Eukaryota</taxon>
        <taxon>Metazoa</taxon>
        <taxon>Spiralia</taxon>
        <taxon>Lophotrochozoa</taxon>
        <taxon>Mollusca</taxon>
        <taxon>Gastropoda</taxon>
        <taxon>Heterobranchia</taxon>
        <taxon>Euthyneura</taxon>
        <taxon>Panpulmonata</taxon>
        <taxon>Sacoglossa</taxon>
        <taxon>Placobranchoidea</taxon>
        <taxon>Plakobranchidae</taxon>
        <taxon>Elysia</taxon>
    </lineage>
</organism>
<dbReference type="AlphaFoldDB" id="A0AAE1AAH5"/>
<gene>
    <name evidence="2" type="ORF">RRG08_054775</name>
</gene>
<comment type="caution">
    <text evidence="2">The sequence shown here is derived from an EMBL/GenBank/DDBJ whole genome shotgun (WGS) entry which is preliminary data.</text>
</comment>
<proteinExistence type="predicted"/>
<feature type="non-terminal residue" evidence="2">
    <location>
        <position position="197"/>
    </location>
</feature>
<accession>A0AAE1AAH5</accession>